<dbReference type="RefSeq" id="WP_326072688.1">
    <property type="nucleotide sequence ID" value="NZ_JARLKY010000033.1"/>
</dbReference>
<evidence type="ECO:0000313" key="2">
    <source>
        <dbReference type="EMBL" id="MEC0228459.1"/>
    </source>
</evidence>
<accession>A0ABU6G6R0</accession>
<dbReference type="PROSITE" id="PS51257">
    <property type="entry name" value="PROKAR_LIPOPROTEIN"/>
    <property type="match status" value="1"/>
</dbReference>
<protein>
    <submittedName>
        <fullName evidence="2">Uncharacterized protein</fullName>
    </submittedName>
</protein>
<gene>
    <name evidence="2" type="ORF">P4I72_15145</name>
</gene>
<name>A0ABU6G6R0_9BACL</name>
<feature type="chain" id="PRO_5046984410" evidence="1">
    <location>
        <begin position="21"/>
        <end position="122"/>
    </location>
</feature>
<sequence>MKIRLLLAGFALLLFLTGCAKDIGQAIEADLLTITTDTKSQISSNPGVYIADQQKAYDDIISYGDAGLEYLVQTLKSSESSGLKEWIMAYACAEILGEQNPVKQWATSEEWLSGYELAKLQK</sequence>
<proteinExistence type="predicted"/>
<evidence type="ECO:0000256" key="1">
    <source>
        <dbReference type="SAM" id="SignalP"/>
    </source>
</evidence>
<organism evidence="2 3">
    <name type="scientific">Paenibacillus alba</name>
    <dbReference type="NCBI Taxonomy" id="1197127"/>
    <lineage>
        <taxon>Bacteria</taxon>
        <taxon>Bacillati</taxon>
        <taxon>Bacillota</taxon>
        <taxon>Bacilli</taxon>
        <taxon>Bacillales</taxon>
        <taxon>Paenibacillaceae</taxon>
        <taxon>Paenibacillus</taxon>
    </lineage>
</organism>
<evidence type="ECO:0000313" key="3">
    <source>
        <dbReference type="Proteomes" id="UP001338137"/>
    </source>
</evidence>
<feature type="signal peptide" evidence="1">
    <location>
        <begin position="1"/>
        <end position="20"/>
    </location>
</feature>
<reference evidence="2 3" key="1">
    <citation type="submission" date="2023-03" db="EMBL/GenBank/DDBJ databases">
        <title>Bacillus Genome Sequencing.</title>
        <authorList>
            <person name="Dunlap C."/>
        </authorList>
    </citation>
    <scope>NUCLEOTIDE SEQUENCE [LARGE SCALE GENOMIC DNA]</scope>
    <source>
        <strain evidence="2 3">BD-533</strain>
    </source>
</reference>
<keyword evidence="1" id="KW-0732">Signal</keyword>
<keyword evidence="3" id="KW-1185">Reference proteome</keyword>
<dbReference type="Proteomes" id="UP001338137">
    <property type="component" value="Unassembled WGS sequence"/>
</dbReference>
<comment type="caution">
    <text evidence="2">The sequence shown here is derived from an EMBL/GenBank/DDBJ whole genome shotgun (WGS) entry which is preliminary data.</text>
</comment>
<dbReference type="EMBL" id="JARLKY010000033">
    <property type="protein sequence ID" value="MEC0228459.1"/>
    <property type="molecule type" value="Genomic_DNA"/>
</dbReference>